<sequence>MLEEITQTKSELIRLTDFEQEQQAVQQQLDGANRQIANISAQNIELRKDLAKLADISQRSNAYEAEAQSLHQKIFRQILYHAIYLVIVLETK</sequence>
<keyword evidence="1" id="KW-0175">Coiled coil</keyword>
<protein>
    <submittedName>
        <fullName evidence="2">Uncharacterized protein</fullName>
    </submittedName>
</protein>
<name>A0A5J4U2S6_9EUKA</name>
<evidence type="ECO:0000313" key="3">
    <source>
        <dbReference type="Proteomes" id="UP000324800"/>
    </source>
</evidence>
<dbReference type="AlphaFoldDB" id="A0A5J4U2S6"/>
<organism evidence="2 3">
    <name type="scientific">Streblomastix strix</name>
    <dbReference type="NCBI Taxonomy" id="222440"/>
    <lineage>
        <taxon>Eukaryota</taxon>
        <taxon>Metamonada</taxon>
        <taxon>Preaxostyla</taxon>
        <taxon>Oxymonadida</taxon>
        <taxon>Streblomastigidae</taxon>
        <taxon>Streblomastix</taxon>
    </lineage>
</organism>
<reference evidence="2 3" key="1">
    <citation type="submission" date="2019-03" db="EMBL/GenBank/DDBJ databases">
        <title>Single cell metagenomics reveals metabolic interactions within the superorganism composed of flagellate Streblomastix strix and complex community of Bacteroidetes bacteria on its surface.</title>
        <authorList>
            <person name="Treitli S.C."/>
            <person name="Kolisko M."/>
            <person name="Husnik F."/>
            <person name="Keeling P."/>
            <person name="Hampl V."/>
        </authorList>
    </citation>
    <scope>NUCLEOTIDE SEQUENCE [LARGE SCALE GENOMIC DNA]</scope>
    <source>
        <strain evidence="2">ST1C</strain>
    </source>
</reference>
<gene>
    <name evidence="2" type="ORF">EZS28_039606</name>
</gene>
<comment type="caution">
    <text evidence="2">The sequence shown here is derived from an EMBL/GenBank/DDBJ whole genome shotgun (WGS) entry which is preliminary data.</text>
</comment>
<evidence type="ECO:0000313" key="2">
    <source>
        <dbReference type="EMBL" id="KAA6364867.1"/>
    </source>
</evidence>
<accession>A0A5J4U2S6</accession>
<dbReference type="EMBL" id="SNRW01021127">
    <property type="protein sequence ID" value="KAA6364867.1"/>
    <property type="molecule type" value="Genomic_DNA"/>
</dbReference>
<dbReference type="Proteomes" id="UP000324800">
    <property type="component" value="Unassembled WGS sequence"/>
</dbReference>
<evidence type="ECO:0000256" key="1">
    <source>
        <dbReference type="SAM" id="Coils"/>
    </source>
</evidence>
<feature type="coiled-coil region" evidence="1">
    <location>
        <begin position="15"/>
        <end position="73"/>
    </location>
</feature>
<proteinExistence type="predicted"/>